<evidence type="ECO:0000259" key="2">
    <source>
        <dbReference type="PROSITE" id="PS50042"/>
    </source>
</evidence>
<feature type="compositionally biased region" description="Low complexity" evidence="1">
    <location>
        <begin position="794"/>
        <end position="806"/>
    </location>
</feature>
<feature type="region of interest" description="Disordered" evidence="1">
    <location>
        <begin position="1370"/>
        <end position="1393"/>
    </location>
</feature>
<dbReference type="OrthoDB" id="2021138at2759"/>
<dbReference type="PROSITE" id="PS50042">
    <property type="entry name" value="CNMP_BINDING_3"/>
    <property type="match status" value="2"/>
</dbReference>
<dbReference type="InterPro" id="IPR018490">
    <property type="entry name" value="cNMP-bd_dom_sf"/>
</dbReference>
<dbReference type="Gene3D" id="2.60.120.10">
    <property type="entry name" value="Jelly Rolls"/>
    <property type="match status" value="2"/>
</dbReference>
<dbReference type="Gene3D" id="1.25.40.10">
    <property type="entry name" value="Tetratricopeptide repeat domain"/>
    <property type="match status" value="1"/>
</dbReference>
<dbReference type="Proteomes" id="UP000039865">
    <property type="component" value="Unassembled WGS sequence"/>
</dbReference>
<feature type="compositionally biased region" description="Polar residues" evidence="1">
    <location>
        <begin position="1879"/>
        <end position="1900"/>
    </location>
</feature>
<evidence type="ECO:0000256" key="1">
    <source>
        <dbReference type="SAM" id="MobiDB-lite"/>
    </source>
</evidence>
<feature type="compositionally biased region" description="Polar residues" evidence="1">
    <location>
        <begin position="1204"/>
        <end position="1214"/>
    </location>
</feature>
<name>A0A078AMJ9_STYLE</name>
<feature type="region of interest" description="Disordered" evidence="1">
    <location>
        <begin position="1"/>
        <end position="47"/>
    </location>
</feature>
<gene>
    <name evidence="3" type="primary">Contig3707.g3962</name>
    <name evidence="3" type="ORF">STYLEM_11650</name>
</gene>
<dbReference type="EMBL" id="CCKQ01011076">
    <property type="protein sequence ID" value="CDW82617.1"/>
    <property type="molecule type" value="Genomic_DNA"/>
</dbReference>
<feature type="region of interest" description="Disordered" evidence="1">
    <location>
        <begin position="985"/>
        <end position="1018"/>
    </location>
</feature>
<feature type="region of interest" description="Disordered" evidence="1">
    <location>
        <begin position="1187"/>
        <end position="1231"/>
    </location>
</feature>
<feature type="compositionally biased region" description="Polar residues" evidence="1">
    <location>
        <begin position="1920"/>
        <end position="1931"/>
    </location>
</feature>
<dbReference type="PANTHER" id="PTHR23011:SF28">
    <property type="entry name" value="CYCLIC NUCLEOTIDE-BINDING DOMAIN CONTAINING PROTEIN"/>
    <property type="match status" value="1"/>
</dbReference>
<reference evidence="3 4" key="1">
    <citation type="submission" date="2014-06" db="EMBL/GenBank/DDBJ databases">
        <authorList>
            <person name="Swart Estienne"/>
        </authorList>
    </citation>
    <scope>NUCLEOTIDE SEQUENCE [LARGE SCALE GENOMIC DNA]</scope>
    <source>
        <strain evidence="3 4">130c</strain>
    </source>
</reference>
<feature type="region of interest" description="Disordered" evidence="1">
    <location>
        <begin position="782"/>
        <end position="813"/>
    </location>
</feature>
<feature type="region of interest" description="Disordered" evidence="1">
    <location>
        <begin position="1879"/>
        <end position="1934"/>
    </location>
</feature>
<evidence type="ECO:0000313" key="4">
    <source>
        <dbReference type="Proteomes" id="UP000039865"/>
    </source>
</evidence>
<keyword evidence="4" id="KW-1185">Reference proteome</keyword>
<feature type="compositionally biased region" description="Basic and acidic residues" evidence="1">
    <location>
        <begin position="985"/>
        <end position="998"/>
    </location>
</feature>
<dbReference type="InterPro" id="IPR014710">
    <property type="entry name" value="RmlC-like_jellyroll"/>
</dbReference>
<dbReference type="SUPFAM" id="SSF51206">
    <property type="entry name" value="cAMP-binding domain-like"/>
    <property type="match status" value="2"/>
</dbReference>
<dbReference type="InParanoid" id="A0A078AMJ9"/>
<protein>
    <recommendedName>
        <fullName evidence="2">Cyclic nucleotide-binding domain-containing protein</fullName>
    </recommendedName>
</protein>
<dbReference type="SMART" id="SM00100">
    <property type="entry name" value="cNMP"/>
    <property type="match status" value="1"/>
</dbReference>
<feature type="compositionally biased region" description="Basic and acidic residues" evidence="1">
    <location>
        <begin position="1130"/>
        <end position="1141"/>
    </location>
</feature>
<dbReference type="InterPro" id="IPR011990">
    <property type="entry name" value="TPR-like_helical_dom_sf"/>
</dbReference>
<organism evidence="3 4">
    <name type="scientific">Stylonychia lemnae</name>
    <name type="common">Ciliate</name>
    <dbReference type="NCBI Taxonomy" id="5949"/>
    <lineage>
        <taxon>Eukaryota</taxon>
        <taxon>Sar</taxon>
        <taxon>Alveolata</taxon>
        <taxon>Ciliophora</taxon>
        <taxon>Intramacronucleata</taxon>
        <taxon>Spirotrichea</taxon>
        <taxon>Stichotrichia</taxon>
        <taxon>Sporadotrichida</taxon>
        <taxon>Oxytrichidae</taxon>
        <taxon>Stylonychinae</taxon>
        <taxon>Stylonychia</taxon>
    </lineage>
</organism>
<dbReference type="InterPro" id="IPR000595">
    <property type="entry name" value="cNMP-bd_dom"/>
</dbReference>
<feature type="domain" description="Cyclic nucleotide-binding" evidence="2">
    <location>
        <begin position="1656"/>
        <end position="1703"/>
    </location>
</feature>
<dbReference type="PANTHER" id="PTHR23011">
    <property type="entry name" value="CYCLIC NUCLEOTIDE-BINDING DOMAIN CONTAINING PROTEIN"/>
    <property type="match status" value="1"/>
</dbReference>
<evidence type="ECO:0000313" key="3">
    <source>
        <dbReference type="EMBL" id="CDW82617.1"/>
    </source>
</evidence>
<dbReference type="SUPFAM" id="SSF48452">
    <property type="entry name" value="TPR-like"/>
    <property type="match status" value="1"/>
</dbReference>
<sequence>MEEKNQTKPPVAPPFFKNRLNTAQSKEKNKPSITTSTQGNQISPQQYSKIFPNTQKASIKNQKQEYRVMSPQTQAFHDYETNVGTSIRHTTSQIENIEYSKPIKNHLHYQITYKDARPGKNILKVGNLRSKKYQEREEYLLQRTIKAVQDFDNHDLYENIDIKRYHNISPNKTSLLNQNSSTGKKIQNDYQDQINFMNMNQGQQNNKLFNTQTSKKGMASTSQLDLKQMYPYIQTTQSQKVVKFSIGQPADVKSFAKTLLFENSPSNEIPNQRFQKNFISQEADERYMKQRLLTNNNYSAMLNTIQKKKKLDSLQQRFQQTINLLPDETKNQLLHVAQQFNIQDDNVQSIMFGKDQINTQSDYRYYSRPDTQQYLASYQEENIDLIDYNQSNMGHVRSLSNGQLQQQNLPNHETKVQDKQYIQSKKEQDPNRPAQIFNLNTEDPAQVAQKIKVLINQSQQLEKKVNENVINSIMRIHEDTEQPNQQQRQFRIITEKKKITKYFSQVRGGLVANPGEENLKTKTFNKATYYYVDEDNINGMKQRKLHEQKVITDYMSEREQFIYNQNRLKRIMNVEGTGNGNTATGDNQYNQAPKFKDSELGKQNLEDYMKFNKINPKVFTADTIQAPEKALVKTKSIKPNTNKKHGHIQKSVLLLQTQKIPQAKLFINKSLREFPGDVTLLFNKGLACLMGKEYKEAMEIYENLFDLLSYKNAVLMNLFIAYLNLDMFEKVLESFDLIQKSENFLDFDEKNLKKLYLFAREKLKQVDYERYEQHQQLMKMRRSQLHKSSIENPQQSTGQQQKMQIQQEEKIDDESQSIKNEVNMFEMTKSFDVTQNNHFPHKRQWSQNKLPSYKENILTLTPKGYLDQKKEINKIQLGRRKSSADTEYDIKIKQGQAQYIANKSENILKNKEQQLKQKYLEIQGKYSDKNSGGGANSSVRSKNYENIYKNEDRIIDSINDDKLQRKIESKQSYFNGFQVYSDKDQKVKQKIQEQRDQSYKAQQETPQPADRRFSKQKSLKLANNSIEQKKKTMKQRDSDLSLEFKEALSRLENEMTESKEYFFTRLKKINDKVEDLGPQFDPVQREYEVLILEIQSLKKDIGGEDNLYEFISNLKQQKKLKSSSPSLKNSARDSRPWNESSAKKDKFQIQVIKYRQYQRAINVLLDTNNSLYFYKQKSVMKNYQDAKVRNSQKLSKQNSKEHLTSSGNQSLSRFSNKRQSHPVRKQSFRSELEESIKNIEDRLKVYEQVKKSNETDDQKLMRILCITPAQLETRKILQNGITGHVLMPMSDRESIKQKRDADFQQFDAKTAEFLDYLFETYGLQQVIVPDTQKASLFKEIQDTHDLNHFINQMSMFVTNRSSDLQHLHKYAQKPHKKQDKDQPQQQISDIDDNEEIKQEGDKFIDIREENDIKHSEFENFQKLLEQKILQKISEKEIEESEFYEAMLQKLNTIDILQTYLKKCAISLRKDEEQIVKKELTFAMLQIFREQISKREILERQRKNNKPELEYEDVDYDLIDKIVKRLKFFKTFDEKVRHKLYRICRYQIVPPNRTIVRKEEIDSMIIVIINGTASLMVKDLEQNITFSLCTLFPGESLGDVNLASTLKHKEDQCQTFVKSDKECDVLVFDRKEFSNVLFQEMKESLYEKIITLKNSEFFESISPYALVILCSNIEIKEYSYGDVIVRQQQEPEFCYIIVSGECKVAYETIIYKTRDEMNALVQAGKLSMHFGFQNYNPSDQYYGGKKNKLDSLPIVKSEDGFFNQQKLNEKFSFQNDRLDLKPLKQSQKDLDILSQPSIKGSSLSKNEGGILGGFTKASIQKEIDSKQLFAFRHHIHYDKLVQGKCFCARTLLEKDYVRKFIEREYDDFKTQLFPDQTSEDLATSSIQKSHQNSRQVSNANLNIDKRTVGLSSGSGAPGYSNFRNKGTSQHHNQMGGEHDSLNYKNMMDGRHELSKYDQNESNSTRLEMEPMLKDNEHKQDFHRKLMNMSIKSQVKEQMSKEEHKRRNIRSFNVNANRSTESIDNDMNNRDIDTFLLGGNPYNHLTNQQQHLKEQELKQMYDQLMKSQLTVVSLTLYIQQISQIADSASVKVIVISRKSKKYLSEPLKAVIDNKILNLKFKDYDRPFKNSPDITKFLENQRNWESYKSKVSNNNATGSNKHHN</sequence>
<feature type="region of interest" description="Disordered" evidence="1">
    <location>
        <begin position="1121"/>
        <end position="1141"/>
    </location>
</feature>
<accession>A0A078AMJ9</accession>
<feature type="compositionally biased region" description="Polar residues" evidence="1">
    <location>
        <begin position="31"/>
        <end position="47"/>
    </location>
</feature>
<feature type="domain" description="Cyclic nucleotide-binding" evidence="2">
    <location>
        <begin position="1527"/>
        <end position="1636"/>
    </location>
</feature>
<feature type="compositionally biased region" description="Basic residues" evidence="1">
    <location>
        <begin position="1215"/>
        <end position="1227"/>
    </location>
</feature>
<dbReference type="CDD" id="cd00038">
    <property type="entry name" value="CAP_ED"/>
    <property type="match status" value="1"/>
</dbReference>
<proteinExistence type="predicted"/>